<evidence type="ECO:0000313" key="3">
    <source>
        <dbReference type="EMBL" id="KAL1856283.1"/>
    </source>
</evidence>
<keyword evidence="4" id="KW-1185">Reference proteome</keyword>
<feature type="compositionally biased region" description="Basic and acidic residues" evidence="1">
    <location>
        <begin position="393"/>
        <end position="405"/>
    </location>
</feature>
<dbReference type="EMBL" id="JAWRVE010000124">
    <property type="protein sequence ID" value="KAL1856283.1"/>
    <property type="molecule type" value="Genomic_DNA"/>
</dbReference>
<proteinExistence type="predicted"/>
<feature type="transmembrane region" description="Helical" evidence="2">
    <location>
        <begin position="190"/>
        <end position="208"/>
    </location>
</feature>
<sequence length="437" mass="46423">MAYITPSSNNSHTLIPGWTSTPIPNFSLSAAGLLVLADLNTIAQRTSLRGGSSWFDSLLLAPGLHYQQAADEIAHGDAKTLNAVEVQPDGKPVSHQIVNQAVVNYVLRTAKEGETVVLDVGEIPVKSRSWRSKRSVRGGQRASVYAGGWGGGGSAALPDLGWTANLLYLASPLLTCAAIVMIVLVGDWWALALVAALMLSRILNIFVIKQRSRPKPKRLPPPFSQPPPFEPRAVRITQYTINISPVTTVILRGLSADLQALTTTVWLRPKTHAEGYLEAISKVLVYLVAACSGNATQAGNLVLMVLLLLSGGLLALSNASITGLRSGGKVVAPSPGDRHARHSDGSGRSSGSGSSSGGGNSGAHYRNGHNVPERRRGTIDSWTESSDLSSLKSSEDSLEKGEAPGRLRRSSTDDAPLYRVQLDTRLGVLEVVASRNR</sequence>
<reference evidence="3 4" key="1">
    <citation type="journal article" date="2024" name="IMA Fungus">
        <title>IMA Genome - F19 : A genome assembly and annotation guide to empower mycologists, including annotated draft genome sequences of Ceratocystis pirilliformis, Diaporthe australafricana, Fusarium ophioides, Paecilomyces lecythidis, and Sporothrix stenoceras.</title>
        <authorList>
            <person name="Aylward J."/>
            <person name="Wilson A.M."/>
            <person name="Visagie C.M."/>
            <person name="Spraker J."/>
            <person name="Barnes I."/>
            <person name="Buitendag C."/>
            <person name="Ceriani C."/>
            <person name="Del Mar Angel L."/>
            <person name="du Plessis D."/>
            <person name="Fuchs T."/>
            <person name="Gasser K."/>
            <person name="Kramer D."/>
            <person name="Li W."/>
            <person name="Munsamy K."/>
            <person name="Piso A."/>
            <person name="Price J.L."/>
            <person name="Sonnekus B."/>
            <person name="Thomas C."/>
            <person name="van der Nest A."/>
            <person name="van Dijk A."/>
            <person name="van Heerden A."/>
            <person name="van Vuuren N."/>
            <person name="Yilmaz N."/>
            <person name="Duong T.A."/>
            <person name="van der Merwe N.A."/>
            <person name="Wingfield M.J."/>
            <person name="Wingfield B.D."/>
        </authorList>
    </citation>
    <scope>NUCLEOTIDE SEQUENCE [LARGE SCALE GENOMIC DNA]</scope>
    <source>
        <strain evidence="3 4">CMW 18300</strain>
    </source>
</reference>
<dbReference type="Proteomes" id="UP001583177">
    <property type="component" value="Unassembled WGS sequence"/>
</dbReference>
<organism evidence="3 4">
    <name type="scientific">Diaporthe australafricana</name>
    <dbReference type="NCBI Taxonomy" id="127596"/>
    <lineage>
        <taxon>Eukaryota</taxon>
        <taxon>Fungi</taxon>
        <taxon>Dikarya</taxon>
        <taxon>Ascomycota</taxon>
        <taxon>Pezizomycotina</taxon>
        <taxon>Sordariomycetes</taxon>
        <taxon>Sordariomycetidae</taxon>
        <taxon>Diaporthales</taxon>
        <taxon>Diaporthaceae</taxon>
        <taxon>Diaporthe</taxon>
    </lineage>
</organism>
<feature type="transmembrane region" description="Helical" evidence="2">
    <location>
        <begin position="166"/>
        <end position="184"/>
    </location>
</feature>
<protein>
    <submittedName>
        <fullName evidence="3">Uncharacterized protein</fullName>
    </submittedName>
</protein>
<feature type="transmembrane region" description="Helical" evidence="2">
    <location>
        <begin position="301"/>
        <end position="319"/>
    </location>
</feature>
<feature type="compositionally biased region" description="Gly residues" evidence="1">
    <location>
        <begin position="348"/>
        <end position="361"/>
    </location>
</feature>
<gene>
    <name evidence="3" type="ORF">Daus18300_010856</name>
</gene>
<keyword evidence="2" id="KW-0472">Membrane</keyword>
<name>A0ABR3W8Z8_9PEZI</name>
<evidence type="ECO:0000313" key="4">
    <source>
        <dbReference type="Proteomes" id="UP001583177"/>
    </source>
</evidence>
<keyword evidence="2" id="KW-0812">Transmembrane</keyword>
<comment type="caution">
    <text evidence="3">The sequence shown here is derived from an EMBL/GenBank/DDBJ whole genome shotgun (WGS) entry which is preliminary data.</text>
</comment>
<keyword evidence="2" id="KW-1133">Transmembrane helix</keyword>
<accession>A0ABR3W8Z8</accession>
<evidence type="ECO:0000256" key="1">
    <source>
        <dbReference type="SAM" id="MobiDB-lite"/>
    </source>
</evidence>
<evidence type="ECO:0000256" key="2">
    <source>
        <dbReference type="SAM" id="Phobius"/>
    </source>
</evidence>
<feature type="region of interest" description="Disordered" evidence="1">
    <location>
        <begin position="325"/>
        <end position="414"/>
    </location>
</feature>
<feature type="compositionally biased region" description="Basic and acidic residues" evidence="1">
    <location>
        <begin position="336"/>
        <end position="345"/>
    </location>
</feature>